<gene>
    <name evidence="2" type="ORF">OOW_P131scaffold01259g2</name>
</gene>
<organism>
    <name type="scientific">Pyricularia oryzae (strain P131)</name>
    <name type="common">Rice blast fungus</name>
    <name type="synonym">Magnaporthe oryzae</name>
    <dbReference type="NCBI Taxonomy" id="1143193"/>
    <lineage>
        <taxon>Eukaryota</taxon>
        <taxon>Fungi</taxon>
        <taxon>Dikarya</taxon>
        <taxon>Ascomycota</taxon>
        <taxon>Pezizomycotina</taxon>
        <taxon>Sordariomycetes</taxon>
        <taxon>Sordariomycetidae</taxon>
        <taxon>Magnaporthales</taxon>
        <taxon>Pyriculariaceae</taxon>
        <taxon>Pyricularia</taxon>
    </lineage>
</organism>
<accession>L7IYP6</accession>
<feature type="region of interest" description="Disordered" evidence="1">
    <location>
        <begin position="114"/>
        <end position="152"/>
    </location>
</feature>
<feature type="non-terminal residue" evidence="2">
    <location>
        <position position="304"/>
    </location>
</feature>
<dbReference type="EMBL" id="JH794471">
    <property type="protein sequence ID" value="ELQ60719.1"/>
    <property type="molecule type" value="Genomic_DNA"/>
</dbReference>
<feature type="region of interest" description="Disordered" evidence="1">
    <location>
        <begin position="52"/>
        <end position="78"/>
    </location>
</feature>
<protein>
    <submittedName>
        <fullName evidence="2">Uncharacterized protein</fullName>
    </submittedName>
</protein>
<feature type="compositionally biased region" description="Polar residues" evidence="1">
    <location>
        <begin position="114"/>
        <end position="123"/>
    </location>
</feature>
<feature type="compositionally biased region" description="Basic and acidic residues" evidence="1">
    <location>
        <begin position="1"/>
        <end position="22"/>
    </location>
</feature>
<evidence type="ECO:0000313" key="2">
    <source>
        <dbReference type="EMBL" id="ELQ60719.1"/>
    </source>
</evidence>
<dbReference type="AlphaFoldDB" id="L7IYP6"/>
<proteinExistence type="predicted"/>
<sequence>RGARVQAREEDGAGQARARDRAQAGQGVGRAGREGNDGEAAVRTAQQLVGHCGDVGGPFEDRARGGRSRAAEAGAGEADDSGVSFIVSTFAMALAQFMGFLAKHAMFLIRWPSSPTDKTNLNPRQKMPIPPTRVNVNRPNGNSSQQNSSPGTVHVARVAEYRRVYQSFHIHNRVSMSTASSSGPVCWPESEGSMSSKDPGMVLYGRIRMLRGANLQATKNEIDWLRIRLGALSNVDHSPSRRAKAAMIQVGNMWRNKCRYVLDASPESMEPTPTELQKDINTIWADMYTIMADVMLLEQMFKRP</sequence>
<feature type="region of interest" description="Disordered" evidence="1">
    <location>
        <begin position="1"/>
        <end position="39"/>
    </location>
</feature>
<evidence type="ECO:0000256" key="1">
    <source>
        <dbReference type="SAM" id="MobiDB-lite"/>
    </source>
</evidence>
<feature type="compositionally biased region" description="Low complexity" evidence="1">
    <location>
        <begin position="137"/>
        <end position="151"/>
    </location>
</feature>
<name>L7IYP6_PYRO1</name>
<reference evidence="2" key="1">
    <citation type="journal article" date="2012" name="PLoS Genet.">
        <title>Comparative analysis of the genomes of two field isolates of the rice blast fungus Magnaporthe oryzae.</title>
        <authorList>
            <person name="Xue M."/>
            <person name="Yang J."/>
            <person name="Li Z."/>
            <person name="Hu S."/>
            <person name="Yao N."/>
            <person name="Dean R.A."/>
            <person name="Zhao W."/>
            <person name="Shen M."/>
            <person name="Zhang H."/>
            <person name="Li C."/>
            <person name="Liu L."/>
            <person name="Cao L."/>
            <person name="Xu X."/>
            <person name="Xing Y."/>
            <person name="Hsiang T."/>
            <person name="Zhang Z."/>
            <person name="Xu J.R."/>
            <person name="Peng Y.L."/>
        </authorList>
    </citation>
    <scope>NUCLEOTIDE SEQUENCE [LARGE SCALE GENOMIC DNA]</scope>
    <source>
        <strain evidence="2">P131</strain>
    </source>
</reference>